<feature type="transmembrane region" description="Helical" evidence="6">
    <location>
        <begin position="379"/>
        <end position="395"/>
    </location>
</feature>
<keyword evidence="3 6" id="KW-0812">Transmembrane</keyword>
<feature type="transmembrane region" description="Helical" evidence="6">
    <location>
        <begin position="322"/>
        <end position="343"/>
    </location>
</feature>
<organism evidence="8 9">
    <name type="scientific">Corynespora cassiicola Philippines</name>
    <dbReference type="NCBI Taxonomy" id="1448308"/>
    <lineage>
        <taxon>Eukaryota</taxon>
        <taxon>Fungi</taxon>
        <taxon>Dikarya</taxon>
        <taxon>Ascomycota</taxon>
        <taxon>Pezizomycotina</taxon>
        <taxon>Dothideomycetes</taxon>
        <taxon>Pleosporomycetidae</taxon>
        <taxon>Pleosporales</taxon>
        <taxon>Corynesporascaceae</taxon>
        <taxon>Corynespora</taxon>
    </lineage>
</organism>
<dbReference type="OrthoDB" id="2985014at2759"/>
<dbReference type="PANTHER" id="PTHR43791:SF32">
    <property type="entry name" value="MAJOR FACILITATOR SUPERFAMILY (MFS) PROFILE DOMAIN-CONTAINING PROTEIN"/>
    <property type="match status" value="1"/>
</dbReference>
<feature type="transmembrane region" description="Helical" evidence="6">
    <location>
        <begin position="447"/>
        <end position="471"/>
    </location>
</feature>
<feature type="transmembrane region" description="Helical" evidence="6">
    <location>
        <begin position="415"/>
        <end position="435"/>
    </location>
</feature>
<evidence type="ECO:0000256" key="1">
    <source>
        <dbReference type="ARBA" id="ARBA00004141"/>
    </source>
</evidence>
<feature type="transmembrane region" description="Helical" evidence="6">
    <location>
        <begin position="289"/>
        <end position="310"/>
    </location>
</feature>
<dbReference type="FunFam" id="1.20.1250.20:FF:000516">
    <property type="entry name" value="Alternative sulfate transporter"/>
    <property type="match status" value="1"/>
</dbReference>
<dbReference type="PANTHER" id="PTHR43791">
    <property type="entry name" value="PERMEASE-RELATED"/>
    <property type="match status" value="1"/>
</dbReference>
<evidence type="ECO:0000313" key="8">
    <source>
        <dbReference type="EMBL" id="PSN69523.1"/>
    </source>
</evidence>
<proteinExistence type="predicted"/>
<dbReference type="InterPro" id="IPR036259">
    <property type="entry name" value="MFS_trans_sf"/>
</dbReference>
<dbReference type="InterPro" id="IPR011701">
    <property type="entry name" value="MFS"/>
</dbReference>
<gene>
    <name evidence="8" type="ORF">BS50DRAFT_489705</name>
</gene>
<dbReference type="GO" id="GO:0016020">
    <property type="term" value="C:membrane"/>
    <property type="evidence" value="ECO:0007669"/>
    <property type="project" value="UniProtKB-SubCell"/>
</dbReference>
<dbReference type="Pfam" id="PF07690">
    <property type="entry name" value="MFS_1"/>
    <property type="match status" value="1"/>
</dbReference>
<feature type="transmembrane region" description="Helical" evidence="6">
    <location>
        <begin position="178"/>
        <end position="199"/>
    </location>
</feature>
<feature type="transmembrane region" description="Helical" evidence="6">
    <location>
        <begin position="148"/>
        <end position="166"/>
    </location>
</feature>
<evidence type="ECO:0000256" key="6">
    <source>
        <dbReference type="SAM" id="Phobius"/>
    </source>
</evidence>
<name>A0A2T2NVU6_CORCC</name>
<dbReference type="AlphaFoldDB" id="A0A2T2NVU6"/>
<dbReference type="SUPFAM" id="SSF103473">
    <property type="entry name" value="MFS general substrate transporter"/>
    <property type="match status" value="1"/>
</dbReference>
<dbReference type="Proteomes" id="UP000240883">
    <property type="component" value="Unassembled WGS sequence"/>
</dbReference>
<evidence type="ECO:0000313" key="9">
    <source>
        <dbReference type="Proteomes" id="UP000240883"/>
    </source>
</evidence>
<comment type="subcellular location">
    <subcellularLocation>
        <location evidence="1">Membrane</location>
        <topology evidence="1">Multi-pass membrane protein</topology>
    </subcellularLocation>
</comment>
<sequence length="486" mass="54353">MADFEGVKGLRAVSNVDEKGIATPDDTDNDSNRLQWTEEEEAKIMRKLDLVVMPLLMLGFFALQLDRGNIANALTDFFFRDVGITQNQFNIGQQLLSLGIVLLEIPSNYILYRVGPTKWISFQIFAWGLVSTFQAFQKGFGAFLATRLLLGMCESGFIPAGLYTMTRWYKRDETSKRYAWYFTGSGLASAITGLLAYGILHMRGVAGLGGWQWLFILEGIFTLLVGTAFVLFFPKSPSNPVNLFGYRYFSERETQILVERVLRDDPSKAQTHTKVTNEELRSTFTNWRLIPHIIVIICGLAPAVTVGAYSPTLVRGYGYGRLQSNAMVSIGAWISLVTTLIWGYTADKLGRRGPVVFVGYFLYWVFLCDRLLIRNPSRGARFAALTLTIGFNTMWHPVHSSWIAMNTRSAGERSITLAIVIMSANTSGIIGSQLFQSQDGPLYPIGWSVVVAFLSLGLVCLSVANAQYWLLNRRLRRGGAVKQYAH</sequence>
<evidence type="ECO:0000259" key="7">
    <source>
        <dbReference type="PROSITE" id="PS50850"/>
    </source>
</evidence>
<dbReference type="InterPro" id="IPR020846">
    <property type="entry name" value="MFS_dom"/>
</dbReference>
<feature type="domain" description="Major facilitator superfamily (MFS) profile" evidence="7">
    <location>
        <begin position="52"/>
        <end position="475"/>
    </location>
</feature>
<dbReference type="Gene3D" id="1.20.1250.20">
    <property type="entry name" value="MFS general substrate transporter like domains"/>
    <property type="match status" value="2"/>
</dbReference>
<keyword evidence="5 6" id="KW-0472">Membrane</keyword>
<evidence type="ECO:0000256" key="2">
    <source>
        <dbReference type="ARBA" id="ARBA00022448"/>
    </source>
</evidence>
<evidence type="ECO:0000256" key="3">
    <source>
        <dbReference type="ARBA" id="ARBA00022692"/>
    </source>
</evidence>
<dbReference type="GO" id="GO:0022857">
    <property type="term" value="F:transmembrane transporter activity"/>
    <property type="evidence" value="ECO:0007669"/>
    <property type="project" value="InterPro"/>
</dbReference>
<dbReference type="PROSITE" id="PS50850">
    <property type="entry name" value="MFS"/>
    <property type="match status" value="1"/>
</dbReference>
<keyword evidence="4 6" id="KW-1133">Transmembrane helix</keyword>
<evidence type="ECO:0000256" key="4">
    <source>
        <dbReference type="ARBA" id="ARBA00022989"/>
    </source>
</evidence>
<keyword evidence="2" id="KW-0813">Transport</keyword>
<feature type="transmembrane region" description="Helical" evidence="6">
    <location>
        <begin position="355"/>
        <end position="373"/>
    </location>
</feature>
<feature type="transmembrane region" description="Helical" evidence="6">
    <location>
        <begin position="211"/>
        <end position="233"/>
    </location>
</feature>
<reference evidence="8 9" key="1">
    <citation type="journal article" date="2018" name="Front. Microbiol.">
        <title>Genome-Wide Analysis of Corynespora cassiicola Leaf Fall Disease Putative Effectors.</title>
        <authorList>
            <person name="Lopez D."/>
            <person name="Ribeiro S."/>
            <person name="Label P."/>
            <person name="Fumanal B."/>
            <person name="Venisse J.S."/>
            <person name="Kohler A."/>
            <person name="de Oliveira R.R."/>
            <person name="Labutti K."/>
            <person name="Lipzen A."/>
            <person name="Lail K."/>
            <person name="Bauer D."/>
            <person name="Ohm R.A."/>
            <person name="Barry K.W."/>
            <person name="Spatafora J."/>
            <person name="Grigoriev I.V."/>
            <person name="Martin F.M."/>
            <person name="Pujade-Renaud V."/>
        </authorList>
    </citation>
    <scope>NUCLEOTIDE SEQUENCE [LARGE SCALE GENOMIC DNA]</scope>
    <source>
        <strain evidence="8 9">Philippines</strain>
    </source>
</reference>
<accession>A0A2T2NVU6</accession>
<protein>
    <submittedName>
        <fullName evidence="8">Alternative sulfate transporter</fullName>
    </submittedName>
</protein>
<evidence type="ECO:0000256" key="5">
    <source>
        <dbReference type="ARBA" id="ARBA00023136"/>
    </source>
</evidence>
<dbReference type="EMBL" id="KZ678133">
    <property type="protein sequence ID" value="PSN69523.1"/>
    <property type="molecule type" value="Genomic_DNA"/>
</dbReference>
<keyword evidence="9" id="KW-1185">Reference proteome</keyword>